<evidence type="ECO:0000256" key="1">
    <source>
        <dbReference type="SAM" id="MobiDB-lite"/>
    </source>
</evidence>
<sequence length="74" mass="8454">RNKKKTKRRTKLSDEIKLRQAREFFPCLLTKLLCFPRGRLNRGRVELGRGRKEGGRGGEGGSDESLFPAIRLTP</sequence>
<reference evidence="2 3" key="1">
    <citation type="journal article" date="2024" name="Ann. Entomol. Soc. Am.">
        <title>Genomic analyses of the southern and eastern yellowjacket wasps (Hymenoptera: Vespidae) reveal evolutionary signatures of social life.</title>
        <authorList>
            <person name="Catto M.A."/>
            <person name="Caine P.B."/>
            <person name="Orr S.E."/>
            <person name="Hunt B.G."/>
            <person name="Goodisman M.A.D."/>
        </authorList>
    </citation>
    <scope>NUCLEOTIDE SEQUENCE [LARGE SCALE GENOMIC DNA]</scope>
    <source>
        <strain evidence="2">233</strain>
        <tissue evidence="2">Head and thorax</tissue>
    </source>
</reference>
<organism evidence="2 3">
    <name type="scientific">Vespula squamosa</name>
    <name type="common">Southern yellow jacket</name>
    <name type="synonym">Wasp</name>
    <dbReference type="NCBI Taxonomy" id="30214"/>
    <lineage>
        <taxon>Eukaryota</taxon>
        <taxon>Metazoa</taxon>
        <taxon>Ecdysozoa</taxon>
        <taxon>Arthropoda</taxon>
        <taxon>Hexapoda</taxon>
        <taxon>Insecta</taxon>
        <taxon>Pterygota</taxon>
        <taxon>Neoptera</taxon>
        <taxon>Endopterygota</taxon>
        <taxon>Hymenoptera</taxon>
        <taxon>Apocrita</taxon>
        <taxon>Aculeata</taxon>
        <taxon>Vespoidea</taxon>
        <taxon>Vespidae</taxon>
        <taxon>Vespinae</taxon>
        <taxon>Vespula</taxon>
    </lineage>
</organism>
<feature type="region of interest" description="Disordered" evidence="1">
    <location>
        <begin position="44"/>
        <end position="74"/>
    </location>
</feature>
<dbReference type="EMBL" id="JAUDFV010000173">
    <property type="protein sequence ID" value="KAL2711636.1"/>
    <property type="molecule type" value="Genomic_DNA"/>
</dbReference>
<evidence type="ECO:0000313" key="2">
    <source>
        <dbReference type="EMBL" id="KAL2711636.1"/>
    </source>
</evidence>
<keyword evidence="3" id="KW-1185">Reference proteome</keyword>
<gene>
    <name evidence="2" type="ORF">V1478_018657</name>
</gene>
<evidence type="ECO:0000313" key="3">
    <source>
        <dbReference type="Proteomes" id="UP001607302"/>
    </source>
</evidence>
<accession>A0ABD1ZTQ8</accession>
<dbReference type="AlphaFoldDB" id="A0ABD1ZTQ8"/>
<comment type="caution">
    <text evidence="2">The sequence shown here is derived from an EMBL/GenBank/DDBJ whole genome shotgun (WGS) entry which is preliminary data.</text>
</comment>
<protein>
    <submittedName>
        <fullName evidence="2">Uncharacterized protein</fullName>
    </submittedName>
</protein>
<name>A0ABD1ZTQ8_VESSQ</name>
<dbReference type="Proteomes" id="UP001607302">
    <property type="component" value="Unassembled WGS sequence"/>
</dbReference>
<feature type="non-terminal residue" evidence="2">
    <location>
        <position position="1"/>
    </location>
</feature>
<proteinExistence type="predicted"/>
<feature type="compositionally biased region" description="Basic and acidic residues" evidence="1">
    <location>
        <begin position="44"/>
        <end position="56"/>
    </location>
</feature>